<reference evidence="2" key="1">
    <citation type="submission" date="2021-08" db="EMBL/GenBank/DDBJ databases">
        <authorList>
            <person name="Nwanade C."/>
            <person name="Wang M."/>
            <person name="Masoudi A."/>
            <person name="Yu Z."/>
            <person name="Liu J."/>
        </authorList>
    </citation>
    <scope>NUCLEOTIDE SEQUENCE</scope>
    <source>
        <strain evidence="2">S166</strain>
    </source>
</reference>
<dbReference type="Proteomes" id="UP001058514">
    <property type="component" value="Chromosome"/>
</dbReference>
<gene>
    <name evidence="2" type="ORF">K3718_09910</name>
</gene>
<sequence>MDPVFIDFEASSLAAKSWPIEVGIAWVDSGRVAAEAKLIRPEPSWSMDDWHPASEKVHGIPRNALNEAETAGSVAMWLRGKLQGKRVVSDAPEFDQRWLDRLMQSIGGAPDIKLDDFDRAVWWAFSEMDGQIAPGRLHDVYSHLANETTVHRAGDDAAKLARAWLAGIRESRE</sequence>
<feature type="domain" description="Exonuclease" evidence="1">
    <location>
        <begin position="4"/>
        <end position="162"/>
    </location>
</feature>
<protein>
    <recommendedName>
        <fullName evidence="1">Exonuclease domain-containing protein</fullName>
    </recommendedName>
</protein>
<dbReference type="EMBL" id="CP081051">
    <property type="protein sequence ID" value="UWQ39905.1"/>
    <property type="molecule type" value="Genomic_DNA"/>
</dbReference>
<dbReference type="RefSeq" id="WP_259963425.1">
    <property type="nucleotide sequence ID" value="NZ_CP081051.1"/>
</dbReference>
<evidence type="ECO:0000313" key="2">
    <source>
        <dbReference type="EMBL" id="UWQ39905.1"/>
    </source>
</evidence>
<proteinExistence type="predicted"/>
<name>A0ABY5WEM1_9RHOB</name>
<keyword evidence="3" id="KW-1185">Reference proteome</keyword>
<accession>A0ABY5WEM1</accession>
<organism evidence="2 3">
    <name type="scientific">Leisingera aquaemixtae</name>
    <dbReference type="NCBI Taxonomy" id="1396826"/>
    <lineage>
        <taxon>Bacteria</taxon>
        <taxon>Pseudomonadati</taxon>
        <taxon>Pseudomonadota</taxon>
        <taxon>Alphaproteobacteria</taxon>
        <taxon>Rhodobacterales</taxon>
        <taxon>Roseobacteraceae</taxon>
        <taxon>Leisingera</taxon>
    </lineage>
</organism>
<dbReference type="InterPro" id="IPR013520">
    <property type="entry name" value="Ribonucl_H"/>
</dbReference>
<dbReference type="Gene3D" id="3.30.420.10">
    <property type="entry name" value="Ribonuclease H-like superfamily/Ribonuclease H"/>
    <property type="match status" value="1"/>
</dbReference>
<evidence type="ECO:0000313" key="3">
    <source>
        <dbReference type="Proteomes" id="UP001058514"/>
    </source>
</evidence>
<dbReference type="InterPro" id="IPR012337">
    <property type="entry name" value="RNaseH-like_sf"/>
</dbReference>
<dbReference type="SUPFAM" id="SSF53098">
    <property type="entry name" value="Ribonuclease H-like"/>
    <property type="match status" value="1"/>
</dbReference>
<dbReference type="InterPro" id="IPR036397">
    <property type="entry name" value="RNaseH_sf"/>
</dbReference>
<dbReference type="Pfam" id="PF00929">
    <property type="entry name" value="RNase_T"/>
    <property type="match status" value="1"/>
</dbReference>
<evidence type="ECO:0000259" key="1">
    <source>
        <dbReference type="Pfam" id="PF00929"/>
    </source>
</evidence>